<sequence>MTADRPPFDLDRVPRLRLVFGERRIVGPGRADLLEGIAETGSIAGAGRRMGMSYKRAWSLIEELNATFDAPLVAMSRGGSGHGGAALTDLGSEVLDRYRRMQRLSDAAIAADLEALARRLGADAADGDMSERK</sequence>
<name>A0A3A1WN22_9HYPH</name>
<dbReference type="EMBL" id="QYRN01000004">
    <property type="protein sequence ID" value="RIY01263.1"/>
    <property type="molecule type" value="Genomic_DNA"/>
</dbReference>
<reference evidence="3" key="1">
    <citation type="submission" date="2018-09" db="EMBL/GenBank/DDBJ databases">
        <authorList>
            <person name="Tuo L."/>
        </authorList>
    </citation>
    <scope>NUCLEOTIDE SEQUENCE [LARGE SCALE GENOMIC DNA]</scope>
    <source>
        <strain evidence="3">M2BS4Y-1</strain>
    </source>
</reference>
<dbReference type="Gene3D" id="1.10.10.10">
    <property type="entry name" value="Winged helix-like DNA-binding domain superfamily/Winged helix DNA-binding domain"/>
    <property type="match status" value="1"/>
</dbReference>
<dbReference type="GO" id="GO:0003700">
    <property type="term" value="F:DNA-binding transcription factor activity"/>
    <property type="evidence" value="ECO:0007669"/>
    <property type="project" value="InterPro"/>
</dbReference>
<dbReference type="OrthoDB" id="9800709at2"/>
<proteinExistence type="predicted"/>
<feature type="domain" description="HTH lysR-type" evidence="1">
    <location>
        <begin position="34"/>
        <end position="91"/>
    </location>
</feature>
<evidence type="ECO:0000313" key="3">
    <source>
        <dbReference type="Proteomes" id="UP000265750"/>
    </source>
</evidence>
<comment type="caution">
    <text evidence="2">The sequence shown here is derived from an EMBL/GenBank/DDBJ whole genome shotgun (WGS) entry which is preliminary data.</text>
</comment>
<dbReference type="PANTHER" id="PTHR30432">
    <property type="entry name" value="TRANSCRIPTIONAL REGULATOR MODE"/>
    <property type="match status" value="1"/>
</dbReference>
<dbReference type="RefSeq" id="WP_119539387.1">
    <property type="nucleotide sequence ID" value="NZ_QYRN01000004.1"/>
</dbReference>
<dbReference type="InterPro" id="IPR000847">
    <property type="entry name" value="LysR_HTH_N"/>
</dbReference>
<dbReference type="AlphaFoldDB" id="A0A3A1WN22"/>
<dbReference type="InterPro" id="IPR036390">
    <property type="entry name" value="WH_DNA-bd_sf"/>
</dbReference>
<dbReference type="PANTHER" id="PTHR30432:SF1">
    <property type="entry name" value="DNA-BINDING TRANSCRIPTIONAL DUAL REGULATOR MODE"/>
    <property type="match status" value="1"/>
</dbReference>
<accession>A0A3A1WN22</accession>
<protein>
    <submittedName>
        <fullName evidence="2">LysR family transcriptional regulator</fullName>
    </submittedName>
</protein>
<dbReference type="SUPFAM" id="SSF46785">
    <property type="entry name" value="Winged helix' DNA-binding domain"/>
    <property type="match status" value="1"/>
</dbReference>
<dbReference type="Pfam" id="PF00126">
    <property type="entry name" value="HTH_1"/>
    <property type="match status" value="1"/>
</dbReference>
<dbReference type="Proteomes" id="UP000265750">
    <property type="component" value="Unassembled WGS sequence"/>
</dbReference>
<dbReference type="InterPro" id="IPR036388">
    <property type="entry name" value="WH-like_DNA-bd_sf"/>
</dbReference>
<organism evidence="2 3">
    <name type="scientific">Aureimonas flava</name>
    <dbReference type="NCBI Taxonomy" id="2320271"/>
    <lineage>
        <taxon>Bacteria</taxon>
        <taxon>Pseudomonadati</taxon>
        <taxon>Pseudomonadota</taxon>
        <taxon>Alphaproteobacteria</taxon>
        <taxon>Hyphomicrobiales</taxon>
        <taxon>Aurantimonadaceae</taxon>
        <taxon>Aureimonas</taxon>
    </lineage>
</organism>
<gene>
    <name evidence="2" type="ORF">D3218_07785</name>
</gene>
<dbReference type="InterPro" id="IPR051815">
    <property type="entry name" value="Molybdate_resp_trans_reg"/>
</dbReference>
<evidence type="ECO:0000259" key="1">
    <source>
        <dbReference type="Pfam" id="PF00126"/>
    </source>
</evidence>
<evidence type="ECO:0000313" key="2">
    <source>
        <dbReference type="EMBL" id="RIY01263.1"/>
    </source>
</evidence>
<keyword evidence="3" id="KW-1185">Reference proteome</keyword>